<proteinExistence type="predicted"/>
<sequence length="113" mass="11937">MAAWPPLGVIGVGKRRHMINPCYEELNAMRLLVKRSSWSLWTPGSNNNCPGLDGGPGTDFKSTVAHDPVLDASDADTGTDGVLGISPSKSMAARVGVISAYLVSTLVREIVTI</sequence>
<evidence type="ECO:0000313" key="2">
    <source>
        <dbReference type="Proteomes" id="UP000054565"/>
    </source>
</evidence>
<organism evidence="1 2">
    <name type="scientific">Coccidioides immitis RMSCC 2394</name>
    <dbReference type="NCBI Taxonomy" id="404692"/>
    <lineage>
        <taxon>Eukaryota</taxon>
        <taxon>Fungi</taxon>
        <taxon>Dikarya</taxon>
        <taxon>Ascomycota</taxon>
        <taxon>Pezizomycotina</taxon>
        <taxon>Eurotiomycetes</taxon>
        <taxon>Eurotiomycetidae</taxon>
        <taxon>Onygenales</taxon>
        <taxon>Onygenaceae</taxon>
        <taxon>Coccidioides</taxon>
    </lineage>
</organism>
<accession>A0A0J6Y4M5</accession>
<reference evidence="2" key="1">
    <citation type="journal article" date="2010" name="Genome Res.">
        <title>Population genomic sequencing of Coccidioides fungi reveals recent hybridization and transposon control.</title>
        <authorList>
            <person name="Neafsey D.E."/>
            <person name="Barker B.M."/>
            <person name="Sharpton T.J."/>
            <person name="Stajich J.E."/>
            <person name="Park D.J."/>
            <person name="Whiston E."/>
            <person name="Hung C.-Y."/>
            <person name="McMahan C."/>
            <person name="White J."/>
            <person name="Sykes S."/>
            <person name="Heiman D."/>
            <person name="Young S."/>
            <person name="Zeng Q."/>
            <person name="Abouelleil A."/>
            <person name="Aftuck L."/>
            <person name="Bessette D."/>
            <person name="Brown A."/>
            <person name="FitzGerald M."/>
            <person name="Lui A."/>
            <person name="Macdonald J.P."/>
            <person name="Priest M."/>
            <person name="Orbach M.J."/>
            <person name="Galgiani J.N."/>
            <person name="Kirkland T.N."/>
            <person name="Cole G.T."/>
            <person name="Birren B.W."/>
            <person name="Henn M.R."/>
            <person name="Taylor J.W."/>
            <person name="Rounsley S.D."/>
        </authorList>
    </citation>
    <scope>NUCLEOTIDE SEQUENCE [LARGE SCALE GENOMIC DNA]</scope>
    <source>
        <strain evidence="2">RMSCC 2394</strain>
    </source>
</reference>
<dbReference type="AlphaFoldDB" id="A0A0J6Y4M5"/>
<gene>
    <name evidence="1" type="ORF">CIRG_03308</name>
</gene>
<dbReference type="Proteomes" id="UP000054565">
    <property type="component" value="Unassembled WGS sequence"/>
</dbReference>
<dbReference type="EMBL" id="DS028094">
    <property type="protein sequence ID" value="KMP03616.1"/>
    <property type="molecule type" value="Genomic_DNA"/>
</dbReference>
<evidence type="ECO:0000313" key="1">
    <source>
        <dbReference type="EMBL" id="KMP03616.1"/>
    </source>
</evidence>
<name>A0A0J6Y4M5_COCIT</name>
<protein>
    <submittedName>
        <fullName evidence="1">Uncharacterized protein</fullName>
    </submittedName>
</protein>